<keyword evidence="2 5" id="KW-0547">Nucleotide-binding</keyword>
<dbReference type="PANTHER" id="PTHR10229:SF0">
    <property type="entry name" value="GTP-BINDING PROTEIN 6-RELATED"/>
    <property type="match status" value="1"/>
</dbReference>
<comment type="caution">
    <text evidence="8">The sequence shown here is derived from an EMBL/GenBank/DDBJ whole genome shotgun (WGS) entry which is preliminary data.</text>
</comment>
<dbReference type="PIRSF" id="PIRSF006809">
    <property type="entry name" value="GTP-binding_hflX_prd"/>
    <property type="match status" value="1"/>
</dbReference>
<dbReference type="PRINTS" id="PR00326">
    <property type="entry name" value="GTP1OBG"/>
</dbReference>
<organism evidence="8 9">
    <name type="scientific">Ancylobacter radicis</name>
    <dbReference type="NCBI Taxonomy" id="2836179"/>
    <lineage>
        <taxon>Bacteria</taxon>
        <taxon>Pseudomonadati</taxon>
        <taxon>Pseudomonadota</taxon>
        <taxon>Alphaproteobacteria</taxon>
        <taxon>Hyphomicrobiales</taxon>
        <taxon>Xanthobacteraceae</taxon>
        <taxon>Ancylobacter</taxon>
    </lineage>
</organism>
<dbReference type="HAMAP" id="MF_00900">
    <property type="entry name" value="GTPase_HflX"/>
    <property type="match status" value="1"/>
</dbReference>
<comment type="subunit">
    <text evidence="5">Monomer. Associates with the 50S ribosomal subunit.</text>
</comment>
<dbReference type="InterPro" id="IPR027417">
    <property type="entry name" value="P-loop_NTPase"/>
</dbReference>
<dbReference type="InterPro" id="IPR006073">
    <property type="entry name" value="GTP-bd"/>
</dbReference>
<dbReference type="Pfam" id="PF16360">
    <property type="entry name" value="GTP-bdg_M"/>
    <property type="match status" value="1"/>
</dbReference>
<dbReference type="Gene3D" id="3.40.50.300">
    <property type="entry name" value="P-loop containing nucleotide triphosphate hydrolases"/>
    <property type="match status" value="1"/>
</dbReference>
<gene>
    <name evidence="5 8" type="primary">hflX</name>
    <name evidence="8" type="ORF">KIP89_04425</name>
</gene>
<feature type="domain" description="Hflx-type G" evidence="7">
    <location>
        <begin position="260"/>
        <end position="434"/>
    </location>
</feature>
<dbReference type="InterPro" id="IPR045498">
    <property type="entry name" value="HflX_C"/>
</dbReference>
<comment type="similarity">
    <text evidence="5">Belongs to the TRAFAC class OBG-HflX-like GTPase superfamily. HflX GTPase family.</text>
</comment>
<dbReference type="Gene3D" id="6.10.250.2860">
    <property type="match status" value="1"/>
</dbReference>
<evidence type="ECO:0000256" key="5">
    <source>
        <dbReference type="HAMAP-Rule" id="MF_00900"/>
    </source>
</evidence>
<dbReference type="NCBIfam" id="TIGR03156">
    <property type="entry name" value="GTP_HflX"/>
    <property type="match status" value="1"/>
</dbReference>
<evidence type="ECO:0000256" key="6">
    <source>
        <dbReference type="SAM" id="MobiDB-lite"/>
    </source>
</evidence>
<evidence type="ECO:0000313" key="9">
    <source>
        <dbReference type="Proteomes" id="UP001166585"/>
    </source>
</evidence>
<evidence type="ECO:0000256" key="4">
    <source>
        <dbReference type="ARBA" id="ARBA00023134"/>
    </source>
</evidence>
<dbReference type="Gene3D" id="3.40.50.11060">
    <property type="entry name" value="GTPase HflX, N-terminal domain"/>
    <property type="match status" value="1"/>
</dbReference>
<dbReference type="InterPro" id="IPR032305">
    <property type="entry name" value="GTP-bd_M"/>
</dbReference>
<name>A0ABS5R3V8_9HYPH</name>
<proteinExistence type="inferred from homology"/>
<evidence type="ECO:0000313" key="8">
    <source>
        <dbReference type="EMBL" id="MBS9476348.1"/>
    </source>
</evidence>
<feature type="compositionally biased region" description="Low complexity" evidence="6">
    <location>
        <begin position="1"/>
        <end position="25"/>
    </location>
</feature>
<comment type="function">
    <text evidence="5">GTPase that associates with the 50S ribosomal subunit and may have a role during protein synthesis or ribosome biogenesis.</text>
</comment>
<dbReference type="InterPro" id="IPR025121">
    <property type="entry name" value="GTPase_HflX_N"/>
</dbReference>
<sequence>MVIPSLSTSTPSRPSCRVTLSSSSSRTRRRRRAELELKGTRQASEARSAGPESGGPRGDTTKVVVLVPFLTRRAEADAVPRRSLEARVDEAVGLALAIDLDVVAALPIGLGQIRPATYLGSGKVEEIAGIVAAEDAGLVFVDAPLSPVQQRNLEKAFSAKVIDRTALILEIFGQRARTKEGVLQVELAHLNYQRSRLVRSWTHLERQRGGFGFLGGPGETQIEADRRLIGERIVKIERELEQVKRTRALHRASRKKVPYPVVALVGYTNAGKSTLFNRLTQAEVMAQDLLFATLDPTLRAVQLPSGERIILSDTVGFISELPTQLVAAFRATLEEVIEADVILHVRDMSHEDAQAQASDVEGVLGDLDIDPQDHQRVIEVWNKIDRLSEDDRTSLFNTVERREGDERPVPVSALTGEGVEGLLLAISRRLARDRVSLKVDLEASDGEGLSWLYRHTEVMERRQDEEGHLHLAVRVPPDRAEHIERRFGGRRLPASRRG</sequence>
<dbReference type="Proteomes" id="UP001166585">
    <property type="component" value="Unassembled WGS sequence"/>
</dbReference>
<accession>A0ABS5R3V8</accession>
<dbReference type="PROSITE" id="PS51705">
    <property type="entry name" value="G_HFLX"/>
    <property type="match status" value="1"/>
</dbReference>
<keyword evidence="9" id="KW-1185">Reference proteome</keyword>
<evidence type="ECO:0000256" key="2">
    <source>
        <dbReference type="ARBA" id="ARBA00022741"/>
    </source>
</evidence>
<protein>
    <recommendedName>
        <fullName evidence="5">GTPase HflX</fullName>
    </recommendedName>
    <alternativeName>
        <fullName evidence="5">GTP-binding protein HflX</fullName>
    </alternativeName>
</protein>
<dbReference type="InterPro" id="IPR030394">
    <property type="entry name" value="G_HFLX_dom"/>
</dbReference>
<dbReference type="InterPro" id="IPR042108">
    <property type="entry name" value="GTPase_HflX_N_sf"/>
</dbReference>
<dbReference type="Pfam" id="PF19275">
    <property type="entry name" value="HflX_C"/>
    <property type="match status" value="1"/>
</dbReference>
<dbReference type="Pfam" id="PF13167">
    <property type="entry name" value="GTP-bdg_N"/>
    <property type="match status" value="1"/>
</dbReference>
<dbReference type="SUPFAM" id="SSF52540">
    <property type="entry name" value="P-loop containing nucleoside triphosphate hydrolases"/>
    <property type="match status" value="1"/>
</dbReference>
<comment type="subcellular location">
    <subcellularLocation>
        <location evidence="5">Cytoplasm</location>
    </subcellularLocation>
    <text evidence="5">May associate with membranes.</text>
</comment>
<feature type="region of interest" description="Disordered" evidence="6">
    <location>
        <begin position="1"/>
        <end position="60"/>
    </location>
</feature>
<evidence type="ECO:0000256" key="1">
    <source>
        <dbReference type="ARBA" id="ARBA00022723"/>
    </source>
</evidence>
<dbReference type="CDD" id="cd01878">
    <property type="entry name" value="HflX"/>
    <property type="match status" value="1"/>
</dbReference>
<keyword evidence="5" id="KW-0963">Cytoplasm</keyword>
<keyword evidence="1" id="KW-0479">Metal-binding</keyword>
<dbReference type="PANTHER" id="PTHR10229">
    <property type="entry name" value="GTP-BINDING PROTEIN HFLX"/>
    <property type="match status" value="1"/>
</dbReference>
<dbReference type="InterPro" id="IPR016496">
    <property type="entry name" value="GTPase_HflX"/>
</dbReference>
<dbReference type="Pfam" id="PF01926">
    <property type="entry name" value="MMR_HSR1"/>
    <property type="match status" value="1"/>
</dbReference>
<evidence type="ECO:0000256" key="3">
    <source>
        <dbReference type="ARBA" id="ARBA00022842"/>
    </source>
</evidence>
<keyword evidence="4 5" id="KW-0342">GTP-binding</keyword>
<keyword evidence="3" id="KW-0460">Magnesium</keyword>
<reference evidence="8" key="1">
    <citation type="submission" date="2021-05" db="EMBL/GenBank/DDBJ databases">
        <authorList>
            <person name="Sun Q."/>
            <person name="Inoue M."/>
        </authorList>
    </citation>
    <scope>NUCLEOTIDE SEQUENCE</scope>
    <source>
        <strain evidence="8">VKM B-3255</strain>
    </source>
</reference>
<dbReference type="EMBL" id="JAHCQH010000014">
    <property type="protein sequence ID" value="MBS9476348.1"/>
    <property type="molecule type" value="Genomic_DNA"/>
</dbReference>
<evidence type="ECO:0000259" key="7">
    <source>
        <dbReference type="PROSITE" id="PS51705"/>
    </source>
</evidence>